<feature type="compositionally biased region" description="Low complexity" evidence="1">
    <location>
        <begin position="167"/>
        <end position="188"/>
    </location>
</feature>
<evidence type="ECO:0000256" key="1">
    <source>
        <dbReference type="SAM" id="MobiDB-lite"/>
    </source>
</evidence>
<feature type="region of interest" description="Disordered" evidence="1">
    <location>
        <begin position="161"/>
        <end position="213"/>
    </location>
</feature>
<name>A0A0F9TTW6_9ZZZZ</name>
<comment type="caution">
    <text evidence="2">The sequence shown here is derived from an EMBL/GenBank/DDBJ whole genome shotgun (WGS) entry which is preliminary data.</text>
</comment>
<feature type="region of interest" description="Disordered" evidence="1">
    <location>
        <begin position="56"/>
        <end position="76"/>
    </location>
</feature>
<feature type="compositionally biased region" description="Polar residues" evidence="1">
    <location>
        <begin position="189"/>
        <end position="199"/>
    </location>
</feature>
<organism evidence="2">
    <name type="scientific">marine sediment metagenome</name>
    <dbReference type="NCBI Taxonomy" id="412755"/>
    <lineage>
        <taxon>unclassified sequences</taxon>
        <taxon>metagenomes</taxon>
        <taxon>ecological metagenomes</taxon>
    </lineage>
</organism>
<feature type="region of interest" description="Disordered" evidence="1">
    <location>
        <begin position="1"/>
        <end position="41"/>
    </location>
</feature>
<dbReference type="EMBL" id="LAZR01001013">
    <property type="protein sequence ID" value="KKN52581.1"/>
    <property type="molecule type" value="Genomic_DNA"/>
</dbReference>
<reference evidence="2" key="1">
    <citation type="journal article" date="2015" name="Nature">
        <title>Complex archaea that bridge the gap between prokaryotes and eukaryotes.</title>
        <authorList>
            <person name="Spang A."/>
            <person name="Saw J.H."/>
            <person name="Jorgensen S.L."/>
            <person name="Zaremba-Niedzwiedzka K."/>
            <person name="Martijn J."/>
            <person name="Lind A.E."/>
            <person name="van Eijk R."/>
            <person name="Schleper C."/>
            <person name="Guy L."/>
            <person name="Ettema T.J."/>
        </authorList>
    </citation>
    <scope>NUCLEOTIDE SEQUENCE</scope>
</reference>
<feature type="compositionally biased region" description="Basic and acidic residues" evidence="1">
    <location>
        <begin position="18"/>
        <end position="33"/>
    </location>
</feature>
<proteinExistence type="predicted"/>
<protein>
    <submittedName>
        <fullName evidence="2">Uncharacterized protein</fullName>
    </submittedName>
</protein>
<dbReference type="AlphaFoldDB" id="A0A0F9TTW6"/>
<gene>
    <name evidence="2" type="ORF">LCGC14_0611330</name>
</gene>
<accession>A0A0F9TTW6</accession>
<sequence length="213" mass="23015">MAEGDAEGKQNAAPSASDGDKDEAKLLRTENEGLKASVASQRAEIDDIKATLLAARSQPPAATQPAEGGFKMPSRDELDVMTQTELVKTLGSMMDEKIQKGVAPRIQEIDQRVIEERMARGIADAAGKYKDFGSHQRQMRIILAKIARDGVSPTDLYKLASWKATEKATPTTKPTTGEKPTGGTTAPTSTENLTPQQIASKKFDDLMEKQGKK</sequence>
<feature type="compositionally biased region" description="Basic and acidic residues" evidence="1">
    <location>
        <begin position="201"/>
        <end position="213"/>
    </location>
</feature>
<evidence type="ECO:0000313" key="2">
    <source>
        <dbReference type="EMBL" id="KKN52581.1"/>
    </source>
</evidence>